<accession>A0A1G7I0Q4</accession>
<evidence type="ECO:0000313" key="1">
    <source>
        <dbReference type="EMBL" id="SDF06218.1"/>
    </source>
</evidence>
<gene>
    <name evidence="1" type="ORF">SAMN05216218_103234</name>
</gene>
<dbReference type="RefSeq" id="WP_175452773.1">
    <property type="nucleotide sequence ID" value="NZ_FNBK01000003.1"/>
</dbReference>
<name>A0A1G7I0Q4_9EURY</name>
<proteinExistence type="predicted"/>
<protein>
    <recommendedName>
        <fullName evidence="3">DUF1059 domain-containing protein</fullName>
    </recommendedName>
</protein>
<dbReference type="EMBL" id="FNBK01000003">
    <property type="protein sequence ID" value="SDF06218.1"/>
    <property type="molecule type" value="Genomic_DNA"/>
</dbReference>
<keyword evidence="2" id="KW-1185">Reference proteome</keyword>
<dbReference type="OrthoDB" id="284643at2157"/>
<sequence length="49" mass="5276">MARYHFVCHDCEAEAIVADRESAAGRRDDHVARTGHEASFAAFVAAEGA</sequence>
<evidence type="ECO:0000313" key="2">
    <source>
        <dbReference type="Proteomes" id="UP000199076"/>
    </source>
</evidence>
<dbReference type="Proteomes" id="UP000199076">
    <property type="component" value="Unassembled WGS sequence"/>
</dbReference>
<reference evidence="2" key="1">
    <citation type="submission" date="2016-10" db="EMBL/GenBank/DDBJ databases">
        <authorList>
            <person name="Varghese N."/>
            <person name="Submissions S."/>
        </authorList>
    </citation>
    <scope>NUCLEOTIDE SEQUENCE [LARGE SCALE GENOMIC DNA]</scope>
    <source>
        <strain evidence="2">IBRC-M 10760</strain>
    </source>
</reference>
<organism evidence="1 2">
    <name type="scientific">Halorientalis regularis</name>
    <dbReference type="NCBI Taxonomy" id="660518"/>
    <lineage>
        <taxon>Archaea</taxon>
        <taxon>Methanobacteriati</taxon>
        <taxon>Methanobacteriota</taxon>
        <taxon>Stenosarchaea group</taxon>
        <taxon>Halobacteria</taxon>
        <taxon>Halobacteriales</taxon>
        <taxon>Haloarculaceae</taxon>
        <taxon>Halorientalis</taxon>
    </lineage>
</organism>
<dbReference type="STRING" id="660518.SAMN05216218_103234"/>
<dbReference type="AlphaFoldDB" id="A0A1G7I0Q4"/>
<evidence type="ECO:0008006" key="3">
    <source>
        <dbReference type="Google" id="ProtNLM"/>
    </source>
</evidence>